<dbReference type="Gene3D" id="3.40.50.1000">
    <property type="entry name" value="HAD superfamily/HAD-like"/>
    <property type="match status" value="1"/>
</dbReference>
<comment type="subunit">
    <text evidence="2">Component of the TIM23 complex.</text>
</comment>
<keyword evidence="2" id="KW-0809">Transit peptide</keyword>
<dbReference type="GO" id="GO:0005744">
    <property type="term" value="C:TIM23 mitochondrial import inner membrane translocase complex"/>
    <property type="evidence" value="ECO:0007669"/>
    <property type="project" value="UniProtKB-UniRule"/>
</dbReference>
<evidence type="ECO:0000313" key="7">
    <source>
        <dbReference type="Proteomes" id="UP000284403"/>
    </source>
</evidence>
<feature type="domain" description="C3H1-type" evidence="4">
    <location>
        <begin position="272"/>
        <end position="298"/>
    </location>
</feature>
<dbReference type="GO" id="GO:0008270">
    <property type="term" value="F:zinc ion binding"/>
    <property type="evidence" value="ECO:0007669"/>
    <property type="project" value="UniProtKB-KW"/>
</dbReference>
<dbReference type="AlphaFoldDB" id="A0A422P9U5"/>
<feature type="region of interest" description="Disordered" evidence="3">
    <location>
        <begin position="240"/>
        <end position="264"/>
    </location>
</feature>
<feature type="compositionally biased region" description="Polar residues" evidence="3">
    <location>
        <begin position="358"/>
        <end position="377"/>
    </location>
</feature>
<feature type="compositionally biased region" description="Basic and acidic residues" evidence="3">
    <location>
        <begin position="415"/>
        <end position="438"/>
    </location>
</feature>
<name>A0A422P9U5_9TRYP</name>
<dbReference type="GeneID" id="40319430"/>
<feature type="compositionally biased region" description="Low complexity" evidence="3">
    <location>
        <begin position="396"/>
        <end position="407"/>
    </location>
</feature>
<dbReference type="InterPro" id="IPR023214">
    <property type="entry name" value="HAD_sf"/>
</dbReference>
<dbReference type="SUPFAM" id="SSF56784">
    <property type="entry name" value="HAD-like"/>
    <property type="match status" value="1"/>
</dbReference>
<dbReference type="SMART" id="SM00577">
    <property type="entry name" value="CPDc"/>
    <property type="match status" value="1"/>
</dbReference>
<proteinExistence type="inferred from homology"/>
<dbReference type="InterPro" id="IPR000571">
    <property type="entry name" value="Znf_CCCH"/>
</dbReference>
<dbReference type="InterPro" id="IPR004274">
    <property type="entry name" value="FCP1_dom"/>
</dbReference>
<keyword evidence="2" id="KW-0653">Protein transport</keyword>
<evidence type="ECO:0000256" key="3">
    <source>
        <dbReference type="SAM" id="MobiDB-lite"/>
    </source>
</evidence>
<dbReference type="OrthoDB" id="1711508at2759"/>
<evidence type="ECO:0000313" key="6">
    <source>
        <dbReference type="EMBL" id="RNF14487.1"/>
    </source>
</evidence>
<accession>A0A422P9U5</accession>
<keyword evidence="1" id="KW-0863">Zinc-finger</keyword>
<dbReference type="InterPro" id="IPR036412">
    <property type="entry name" value="HAD-like_sf"/>
</dbReference>
<feature type="compositionally biased region" description="Low complexity" evidence="3">
    <location>
        <begin position="243"/>
        <end position="253"/>
    </location>
</feature>
<comment type="function">
    <text evidence="2">Essential component of the TIM23 complex, a complex that mediates the translocation of transit peptide-containing proteins across the mitochondrial inner membrane.</text>
</comment>
<dbReference type="GO" id="GO:0015031">
    <property type="term" value="P:protein transport"/>
    <property type="evidence" value="ECO:0007669"/>
    <property type="project" value="UniProtKB-KW"/>
</dbReference>
<dbReference type="PROSITE" id="PS50969">
    <property type="entry name" value="FCP1"/>
    <property type="match status" value="1"/>
</dbReference>
<keyword evidence="2" id="KW-0496">Mitochondrion</keyword>
<comment type="subcellular location">
    <subcellularLocation>
        <location evidence="2">Mitochondrion inner membrane</location>
        <topology evidence="2">Single-pass membrane protein</topology>
    </subcellularLocation>
</comment>
<reference evidence="6 7" key="1">
    <citation type="journal article" date="2018" name="BMC Genomics">
        <title>Genomic comparison of Trypanosoma conorhini and Trypanosoma rangeli to Trypanosoma cruzi strains of high and low virulence.</title>
        <authorList>
            <person name="Bradwell K.R."/>
            <person name="Koparde V.N."/>
            <person name="Matveyev A.V."/>
            <person name="Serrano M.G."/>
            <person name="Alves J.M."/>
            <person name="Parikh H."/>
            <person name="Huang B."/>
            <person name="Lee V."/>
            <person name="Espinosa-Alvarez O."/>
            <person name="Ortiz P.A."/>
            <person name="Costa-Martins A.G."/>
            <person name="Teixeira M.M."/>
            <person name="Buck G.A."/>
        </authorList>
    </citation>
    <scope>NUCLEOTIDE SEQUENCE [LARGE SCALE GENOMIC DNA]</scope>
    <source>
        <strain evidence="6 7">025E</strain>
    </source>
</reference>
<dbReference type="PANTHER" id="PTHR12210">
    <property type="entry name" value="DULLARD PROTEIN PHOSPHATASE"/>
    <property type="match status" value="1"/>
</dbReference>
<dbReference type="InterPro" id="IPR050365">
    <property type="entry name" value="TIM50"/>
</dbReference>
<feature type="zinc finger region" description="C3H1-type" evidence="1">
    <location>
        <begin position="272"/>
        <end position="298"/>
    </location>
</feature>
<keyword evidence="2" id="KW-0813">Transport</keyword>
<evidence type="ECO:0000256" key="1">
    <source>
        <dbReference type="PROSITE-ProRule" id="PRU00723"/>
    </source>
</evidence>
<feature type="region of interest" description="Disordered" evidence="3">
    <location>
        <begin position="358"/>
        <end position="512"/>
    </location>
</feature>
<keyword evidence="2" id="KW-0811">Translocation</keyword>
<comment type="caution">
    <text evidence="6">The sequence shown here is derived from an EMBL/GenBank/DDBJ whole genome shotgun (WGS) entry which is preliminary data.</text>
</comment>
<dbReference type="RefSeq" id="XP_029227166.1">
    <property type="nucleotide sequence ID" value="XM_029372709.1"/>
</dbReference>
<dbReference type="Pfam" id="PF03031">
    <property type="entry name" value="NIF"/>
    <property type="match status" value="1"/>
</dbReference>
<dbReference type="Proteomes" id="UP000284403">
    <property type="component" value="Unassembled WGS sequence"/>
</dbReference>
<keyword evidence="1" id="KW-0479">Metal-binding</keyword>
<dbReference type="PROSITE" id="PS50103">
    <property type="entry name" value="ZF_C3H1"/>
    <property type="match status" value="1"/>
</dbReference>
<sequence>MEAAPHNIQTERFEADQYVRVQLSTGRSEIGVVLSIDETDGTAVIATRHGYDITVRLRSVRRAFLLVLDLNGVLVSRGRGSFVDRPGVAEFIKFVMNNFVVAVWTSGLERTSNPIIDKVLDGFQDRLLFRLYRDSCTMWPTPEKPYRTIKDLQRIFDAYPKSFHAVNTIIVDDSPDKCSHPDIALCPVPFNDPVKQVDDNGLALAMEVLKEVLRTESLAPLIRASEERLVALAAQEERRKQEAAAAESTPAGAQSPGNATSATSAELPSTLLWATRLCCDHINGGCAREDCRFSHGVDDGKQPCSRKGWCRRGHAHRWTEVPPLAEAKTPPRTAAVKTLGTSAPFNVSNIASLFSTNPDQQRDQLQSSNAHSQQGWSKHNDPQQPQPQPQQPQPQPQQQQQQQQRQQKPQRNRRQKETKGAERQRDRSDSSLGKKETNRGMPNVAQSSGSLRGAPQDAVAVGSVAPGSTSMRFTGDREDGNALLRRLQESLLVAKGEGTANGGTNRGKGKRR</sequence>
<dbReference type="EMBL" id="MKKU01000362">
    <property type="protein sequence ID" value="RNF14487.1"/>
    <property type="molecule type" value="Genomic_DNA"/>
</dbReference>
<feature type="compositionally biased region" description="Polar residues" evidence="3">
    <location>
        <begin position="255"/>
        <end position="264"/>
    </location>
</feature>
<protein>
    <recommendedName>
        <fullName evidence="2">Mitochondrial import inner membrane translocase subunit TIM50</fullName>
    </recommendedName>
</protein>
<evidence type="ECO:0000259" key="4">
    <source>
        <dbReference type="PROSITE" id="PS50103"/>
    </source>
</evidence>
<feature type="compositionally biased region" description="Pro residues" evidence="3">
    <location>
        <begin position="384"/>
        <end position="395"/>
    </location>
</feature>
<feature type="domain" description="FCP1 homology" evidence="5">
    <location>
        <begin position="59"/>
        <end position="212"/>
    </location>
</feature>
<keyword evidence="1" id="KW-0862">Zinc</keyword>
<keyword evidence="7" id="KW-1185">Reference proteome</keyword>
<gene>
    <name evidence="6" type="ORF">Tco025E_05819</name>
</gene>
<evidence type="ECO:0000256" key="2">
    <source>
        <dbReference type="RuleBase" id="RU365079"/>
    </source>
</evidence>
<evidence type="ECO:0000259" key="5">
    <source>
        <dbReference type="PROSITE" id="PS50969"/>
    </source>
</evidence>
<organism evidence="6 7">
    <name type="scientific">Trypanosoma conorhini</name>
    <dbReference type="NCBI Taxonomy" id="83891"/>
    <lineage>
        <taxon>Eukaryota</taxon>
        <taxon>Discoba</taxon>
        <taxon>Euglenozoa</taxon>
        <taxon>Kinetoplastea</taxon>
        <taxon>Metakinetoplastina</taxon>
        <taxon>Trypanosomatida</taxon>
        <taxon>Trypanosomatidae</taxon>
        <taxon>Trypanosoma</taxon>
    </lineage>
</organism>
<comment type="similarity">
    <text evidence="2">Belongs to the TIM50 family.</text>
</comment>